<proteinExistence type="predicted"/>
<reference evidence="1 2" key="1">
    <citation type="submission" date="2019-09" db="EMBL/GenBank/DDBJ databases">
        <title>Whole-genome sequence of the purple sulfur bacterium Thiohalocapsa marina DSM 19078.</title>
        <authorList>
            <person name="Kyndt J.A."/>
            <person name="Meyer T.E."/>
        </authorList>
    </citation>
    <scope>NUCLEOTIDE SEQUENCE [LARGE SCALE GENOMIC DNA]</scope>
    <source>
        <strain evidence="1 2">DSM 19078</strain>
    </source>
</reference>
<dbReference type="AlphaFoldDB" id="A0A5M8FJJ7"/>
<dbReference type="Proteomes" id="UP000322981">
    <property type="component" value="Unassembled WGS sequence"/>
</dbReference>
<comment type="caution">
    <text evidence="1">The sequence shown here is derived from an EMBL/GenBank/DDBJ whole genome shotgun (WGS) entry which is preliminary data.</text>
</comment>
<evidence type="ECO:0000313" key="1">
    <source>
        <dbReference type="EMBL" id="KAA6184674.1"/>
    </source>
</evidence>
<gene>
    <name evidence="1" type="ORF">F2Q65_11250</name>
</gene>
<protein>
    <submittedName>
        <fullName evidence="1">Uncharacterized protein</fullName>
    </submittedName>
</protein>
<name>A0A5M8FJJ7_9GAMM</name>
<accession>A0A5M8FJJ7</accession>
<evidence type="ECO:0000313" key="2">
    <source>
        <dbReference type="Proteomes" id="UP000322981"/>
    </source>
</evidence>
<dbReference type="RefSeq" id="WP_150093399.1">
    <property type="nucleotide sequence ID" value="NZ_VWXX01000016.1"/>
</dbReference>
<sequence length="60" mass="7115">MDELTSCAWHKRGLIYALSGQHGFEQSHCHKPTPLQLDEHTLRLPLLRHRRGVRADWRCR</sequence>
<keyword evidence="2" id="KW-1185">Reference proteome</keyword>
<organism evidence="1 2">
    <name type="scientific">Thiohalocapsa marina</name>
    <dbReference type="NCBI Taxonomy" id="424902"/>
    <lineage>
        <taxon>Bacteria</taxon>
        <taxon>Pseudomonadati</taxon>
        <taxon>Pseudomonadota</taxon>
        <taxon>Gammaproteobacteria</taxon>
        <taxon>Chromatiales</taxon>
        <taxon>Chromatiaceae</taxon>
        <taxon>Thiohalocapsa</taxon>
    </lineage>
</organism>
<dbReference type="EMBL" id="VWXX01000016">
    <property type="protein sequence ID" value="KAA6184674.1"/>
    <property type="molecule type" value="Genomic_DNA"/>
</dbReference>